<reference evidence="1" key="1">
    <citation type="submission" date="2023-06" db="EMBL/GenBank/DDBJ databases">
        <authorList>
            <person name="Kurt Z."/>
        </authorList>
    </citation>
    <scope>NUCLEOTIDE SEQUENCE</scope>
</reference>
<accession>A0AA86UJV6</accession>
<evidence type="ECO:0000313" key="3">
    <source>
        <dbReference type="Proteomes" id="UP001642409"/>
    </source>
</evidence>
<keyword evidence="3" id="KW-1185">Reference proteome</keyword>
<dbReference type="Proteomes" id="UP001642409">
    <property type="component" value="Unassembled WGS sequence"/>
</dbReference>
<protein>
    <submittedName>
        <fullName evidence="2">Hypothetical_protein</fullName>
    </submittedName>
</protein>
<dbReference type="EMBL" id="CAXDID020000243">
    <property type="protein sequence ID" value="CAL6063021.1"/>
    <property type="molecule type" value="Genomic_DNA"/>
</dbReference>
<comment type="caution">
    <text evidence="1">The sequence shown here is derived from an EMBL/GenBank/DDBJ whole genome shotgun (WGS) entry which is preliminary data.</text>
</comment>
<dbReference type="EMBL" id="CATOUU010000938">
    <property type="protein sequence ID" value="CAI9961225.1"/>
    <property type="molecule type" value="Genomic_DNA"/>
</dbReference>
<organism evidence="1">
    <name type="scientific">Hexamita inflata</name>
    <dbReference type="NCBI Taxonomy" id="28002"/>
    <lineage>
        <taxon>Eukaryota</taxon>
        <taxon>Metamonada</taxon>
        <taxon>Diplomonadida</taxon>
        <taxon>Hexamitidae</taxon>
        <taxon>Hexamitinae</taxon>
        <taxon>Hexamita</taxon>
    </lineage>
</organism>
<gene>
    <name evidence="1" type="ORF">HINF_LOCUS48870</name>
    <name evidence="2" type="ORF">HINF_LOCUS50586</name>
</gene>
<proteinExistence type="predicted"/>
<dbReference type="AlphaFoldDB" id="A0AA86UJV6"/>
<evidence type="ECO:0000313" key="2">
    <source>
        <dbReference type="EMBL" id="CAL6063021.1"/>
    </source>
</evidence>
<sequence>MKNISLLLQVVTVRTSSDPSSFINCCYIKYSSQLNSTFVQNSSRPLPRLKVDELKVGQLQAKYKILLDKSTTKISQARANNTEPCSIYMIVDLFKIQILQSNNLEHQIFYVRLQLIPSPTLVFNG</sequence>
<name>A0AA86UJV6_9EUKA</name>
<reference evidence="2 3" key="2">
    <citation type="submission" date="2024-07" db="EMBL/GenBank/DDBJ databases">
        <authorList>
            <person name="Akdeniz Z."/>
        </authorList>
    </citation>
    <scope>NUCLEOTIDE SEQUENCE [LARGE SCALE GENOMIC DNA]</scope>
</reference>
<evidence type="ECO:0000313" key="1">
    <source>
        <dbReference type="EMBL" id="CAI9961225.1"/>
    </source>
</evidence>